<dbReference type="InterPro" id="IPR015797">
    <property type="entry name" value="NUDIX_hydrolase-like_dom_sf"/>
</dbReference>
<sequence length="232" mass="26522">MLNFMMDFVTLRVHEGKMQLLLLRRNMEDRPHYGEYALVGGMIYSQDKEGGCKKDETYQSARDRIIRTKLGVSPTLVKEVFNDGGAKRDSDGWSVVSVSYAFINPDLSEAIIRNPDYKWVDLDDVLSGKLKLPFDHNQAVERVVDHIRNQFGYTSGALYLLPHKFTVAQITQVYKLIGIDVSRQTIRKRLIDGGHIKEVVGDFEKKVGKPTPYYLISESEMSFFDRVIGKPL</sequence>
<proteinExistence type="predicted"/>
<dbReference type="InterPro" id="IPR036388">
    <property type="entry name" value="WH-like_DNA-bd_sf"/>
</dbReference>
<dbReference type="Gene3D" id="3.90.79.10">
    <property type="entry name" value="Nucleoside Triphosphate Pyrophosphohydrolase"/>
    <property type="match status" value="1"/>
</dbReference>
<dbReference type="Proteomes" id="UP001253193">
    <property type="component" value="Unassembled WGS sequence"/>
</dbReference>
<organism evidence="1 2">
    <name type="scientific">Vibrio parahaemolyticus</name>
    <dbReference type="NCBI Taxonomy" id="670"/>
    <lineage>
        <taxon>Bacteria</taxon>
        <taxon>Pseudomonadati</taxon>
        <taxon>Pseudomonadota</taxon>
        <taxon>Gammaproteobacteria</taxon>
        <taxon>Vibrionales</taxon>
        <taxon>Vibrionaceae</taxon>
        <taxon>Vibrio</taxon>
    </lineage>
</organism>
<dbReference type="Gene3D" id="1.10.10.10">
    <property type="entry name" value="Winged helix-like DNA-binding domain superfamily/Winged helix DNA-binding domain"/>
    <property type="match status" value="1"/>
</dbReference>
<evidence type="ECO:0008006" key="3">
    <source>
        <dbReference type="Google" id="ProtNLM"/>
    </source>
</evidence>
<dbReference type="GO" id="GO:0003824">
    <property type="term" value="F:catalytic activity"/>
    <property type="evidence" value="ECO:0007669"/>
    <property type="project" value="UniProtKB-ARBA"/>
</dbReference>
<name>A0AAW8Q7L1_VIBPH</name>
<evidence type="ECO:0000313" key="2">
    <source>
        <dbReference type="Proteomes" id="UP001253193"/>
    </source>
</evidence>
<dbReference type="AlphaFoldDB" id="A0AAW8Q7L1"/>
<evidence type="ECO:0000313" key="1">
    <source>
        <dbReference type="EMBL" id="MDS1823763.1"/>
    </source>
</evidence>
<reference evidence="1" key="1">
    <citation type="submission" date="2023-06" db="EMBL/GenBank/DDBJ databases">
        <title>Genomic Diversity of Vibrio spp. and Metagenomic Analysis of Pathogens in Florida Gulf Coastal Waters Following Hurricane Ian.</title>
        <authorList>
            <person name="Brumfield K.D."/>
        </authorList>
    </citation>
    <scope>NUCLEOTIDE SEQUENCE</scope>
    <source>
        <strain evidence="1">WBS2B-138</strain>
    </source>
</reference>
<dbReference type="RefSeq" id="WP_311020792.1">
    <property type="nucleotide sequence ID" value="NZ_JAUHGG010000012.1"/>
</dbReference>
<gene>
    <name evidence="1" type="ORF">QX249_24265</name>
</gene>
<accession>A0AAW8Q7L1</accession>
<comment type="caution">
    <text evidence="1">The sequence shown here is derived from an EMBL/GenBank/DDBJ whole genome shotgun (WGS) entry which is preliminary data.</text>
</comment>
<dbReference type="SUPFAM" id="SSF55811">
    <property type="entry name" value="Nudix"/>
    <property type="match status" value="1"/>
</dbReference>
<dbReference type="EMBL" id="JAUHGG010000012">
    <property type="protein sequence ID" value="MDS1823763.1"/>
    <property type="molecule type" value="Genomic_DNA"/>
</dbReference>
<protein>
    <recommendedName>
        <fullName evidence="3">NUDIX hydrolase</fullName>
    </recommendedName>
</protein>